<keyword evidence="5 8" id="KW-0812">Transmembrane</keyword>
<dbReference type="InterPro" id="IPR001992">
    <property type="entry name" value="T2SS_GspF/T4SS_PilC_CS"/>
</dbReference>
<organism evidence="10">
    <name type="scientific">hydrothermal vent metagenome</name>
    <dbReference type="NCBI Taxonomy" id="652676"/>
    <lineage>
        <taxon>unclassified sequences</taxon>
        <taxon>metagenomes</taxon>
        <taxon>ecological metagenomes</taxon>
    </lineage>
</organism>
<evidence type="ECO:0000256" key="3">
    <source>
        <dbReference type="ARBA" id="ARBA00022448"/>
    </source>
</evidence>
<evidence type="ECO:0000256" key="1">
    <source>
        <dbReference type="ARBA" id="ARBA00004651"/>
    </source>
</evidence>
<dbReference type="InterPro" id="IPR018076">
    <property type="entry name" value="T2SS_GspF_dom"/>
</dbReference>
<keyword evidence="7 8" id="KW-0472">Membrane</keyword>
<comment type="similarity">
    <text evidence="2">Belongs to the GSP F family.</text>
</comment>
<evidence type="ECO:0000256" key="2">
    <source>
        <dbReference type="ARBA" id="ARBA00005745"/>
    </source>
</evidence>
<feature type="domain" description="Type II secretion system protein GspF" evidence="9">
    <location>
        <begin position="279"/>
        <end position="398"/>
    </location>
</feature>
<dbReference type="PRINTS" id="PR00812">
    <property type="entry name" value="BCTERIALGSPF"/>
</dbReference>
<evidence type="ECO:0000256" key="7">
    <source>
        <dbReference type="ARBA" id="ARBA00023136"/>
    </source>
</evidence>
<evidence type="ECO:0000256" key="4">
    <source>
        <dbReference type="ARBA" id="ARBA00022475"/>
    </source>
</evidence>
<dbReference type="InterPro" id="IPR003004">
    <property type="entry name" value="GspF/PilC"/>
</dbReference>
<dbReference type="InterPro" id="IPR042094">
    <property type="entry name" value="T2SS_GspF_sf"/>
</dbReference>
<keyword evidence="4" id="KW-1003">Cell membrane</keyword>
<keyword evidence="3" id="KW-0813">Transport</keyword>
<dbReference type="GO" id="GO:0009306">
    <property type="term" value="P:protein secretion"/>
    <property type="evidence" value="ECO:0007669"/>
    <property type="project" value="InterPro"/>
</dbReference>
<evidence type="ECO:0000259" key="9">
    <source>
        <dbReference type="Pfam" id="PF00482"/>
    </source>
</evidence>
<accession>A0A3B1E094</accession>
<evidence type="ECO:0000313" key="10">
    <source>
        <dbReference type="EMBL" id="VAY86212.1"/>
    </source>
</evidence>
<feature type="transmembrane region" description="Helical" evidence="8">
    <location>
        <begin position="171"/>
        <end position="192"/>
    </location>
</feature>
<keyword evidence="6 8" id="KW-1133">Transmembrane helix</keyword>
<dbReference type="GO" id="GO:0005886">
    <property type="term" value="C:plasma membrane"/>
    <property type="evidence" value="ECO:0007669"/>
    <property type="project" value="UniProtKB-SubCell"/>
</dbReference>
<evidence type="ECO:0000256" key="8">
    <source>
        <dbReference type="SAM" id="Phobius"/>
    </source>
</evidence>
<evidence type="ECO:0000256" key="6">
    <source>
        <dbReference type="ARBA" id="ARBA00022989"/>
    </source>
</evidence>
<dbReference type="PROSITE" id="PS00874">
    <property type="entry name" value="T2SP_F"/>
    <property type="match status" value="1"/>
</dbReference>
<dbReference type="PANTHER" id="PTHR30012">
    <property type="entry name" value="GENERAL SECRETION PATHWAY PROTEIN"/>
    <property type="match status" value="1"/>
</dbReference>
<feature type="domain" description="Type II secretion system protein GspF" evidence="9">
    <location>
        <begin position="69"/>
        <end position="193"/>
    </location>
</feature>
<protein>
    <submittedName>
        <fullName evidence="10">Type IV fimbrial assembly protein PilC</fullName>
    </submittedName>
</protein>
<feature type="transmembrane region" description="Helical" evidence="8">
    <location>
        <begin position="371"/>
        <end position="400"/>
    </location>
</feature>
<dbReference type="EMBL" id="UOYO01000002">
    <property type="protein sequence ID" value="VAY86212.1"/>
    <property type="molecule type" value="Genomic_DNA"/>
</dbReference>
<proteinExistence type="inferred from homology"/>
<dbReference type="PANTHER" id="PTHR30012:SF0">
    <property type="entry name" value="TYPE II SECRETION SYSTEM PROTEIN F-RELATED"/>
    <property type="match status" value="1"/>
</dbReference>
<evidence type="ECO:0000256" key="5">
    <source>
        <dbReference type="ARBA" id="ARBA00022692"/>
    </source>
</evidence>
<comment type="subcellular location">
    <subcellularLocation>
        <location evidence="1">Cell membrane</location>
        <topology evidence="1">Multi-pass membrane protein</topology>
    </subcellularLocation>
</comment>
<sequence length="405" mass="45961">MLFKYKGYDSNGSKIKSTIEANSLDEAKSKLKVKQIIYTKIKEDTFQYFGKISFKRAYKINPLSLAVISRDLSIYLQSGISLLNAIKLINERYKKDKKLNTFFESIVTFLDEGKNFHASLELQKSVILPEFYLHSIKISEDGGILQSVLIELSDFLQEQDKLNKQINSAMAYPAFILVVSIFMVGFMLSFIVPKITAIFDQYEQALPPITSFVISAGDFVNSYYQILIFLFFASIICFKYMMKKLHNFRYTIDTFLLKIPFIGSLIELGELSRFAYMNSILINSGVPIVQSFKLGANIIKNSVIKKLFEESSTRVVEGEKMSTILDGSKIYNIDIAFIQAIAIGEETSQLSVILQNLSQLYSRANKDKITIFLSLLEPMFMLIVGSIIGFIVVAMLLPIFSMNFG</sequence>
<dbReference type="Gene3D" id="1.20.81.30">
    <property type="entry name" value="Type II secretion system (T2SS), domain F"/>
    <property type="match status" value="2"/>
</dbReference>
<name>A0A3B1E094_9ZZZZ</name>
<dbReference type="Pfam" id="PF00482">
    <property type="entry name" value="T2SSF"/>
    <property type="match status" value="2"/>
</dbReference>
<reference evidence="10" key="1">
    <citation type="submission" date="2018-10" db="EMBL/GenBank/DDBJ databases">
        <authorList>
            <person name="Aoki K."/>
        </authorList>
    </citation>
    <scope>NUCLEOTIDE SEQUENCE</scope>
</reference>
<gene>
    <name evidence="10" type="ORF">MNB_ARC-1_871</name>
</gene>
<feature type="transmembrane region" description="Helical" evidence="8">
    <location>
        <begin position="223"/>
        <end position="242"/>
    </location>
</feature>
<dbReference type="AlphaFoldDB" id="A0A3B1E094"/>